<name>A0AAN7T6P1_9EURO</name>
<keyword evidence="3" id="KW-1185">Reference proteome</keyword>
<reference evidence="2 3" key="1">
    <citation type="submission" date="2023-08" db="EMBL/GenBank/DDBJ databases">
        <title>Black Yeasts Isolated from many extreme environments.</title>
        <authorList>
            <person name="Coleine C."/>
            <person name="Stajich J.E."/>
            <person name="Selbmann L."/>
        </authorList>
    </citation>
    <scope>NUCLEOTIDE SEQUENCE [LARGE SCALE GENOMIC DNA]</scope>
    <source>
        <strain evidence="2 3">CCFEE 5910</strain>
    </source>
</reference>
<accession>A0AAN7T6P1</accession>
<feature type="region of interest" description="Disordered" evidence="1">
    <location>
        <begin position="324"/>
        <end position="348"/>
    </location>
</feature>
<dbReference type="AlphaFoldDB" id="A0AAN7T6P1"/>
<comment type="caution">
    <text evidence="2">The sequence shown here is derived from an EMBL/GenBank/DDBJ whole genome shotgun (WGS) entry which is preliminary data.</text>
</comment>
<evidence type="ECO:0000313" key="2">
    <source>
        <dbReference type="EMBL" id="KAK5091389.1"/>
    </source>
</evidence>
<feature type="compositionally biased region" description="Basic and acidic residues" evidence="1">
    <location>
        <begin position="258"/>
        <end position="270"/>
    </location>
</feature>
<evidence type="ECO:0000313" key="3">
    <source>
        <dbReference type="Proteomes" id="UP001309876"/>
    </source>
</evidence>
<gene>
    <name evidence="2" type="ORF">LTR05_001572</name>
</gene>
<protein>
    <submittedName>
        <fullName evidence="2">Uncharacterized protein</fullName>
    </submittedName>
</protein>
<proteinExistence type="predicted"/>
<dbReference type="Proteomes" id="UP001309876">
    <property type="component" value="Unassembled WGS sequence"/>
</dbReference>
<organism evidence="2 3">
    <name type="scientific">Lithohypha guttulata</name>
    <dbReference type="NCBI Taxonomy" id="1690604"/>
    <lineage>
        <taxon>Eukaryota</taxon>
        <taxon>Fungi</taxon>
        <taxon>Dikarya</taxon>
        <taxon>Ascomycota</taxon>
        <taxon>Pezizomycotina</taxon>
        <taxon>Eurotiomycetes</taxon>
        <taxon>Chaetothyriomycetidae</taxon>
        <taxon>Chaetothyriales</taxon>
        <taxon>Trichomeriaceae</taxon>
        <taxon>Lithohypha</taxon>
    </lineage>
</organism>
<feature type="compositionally biased region" description="Basic and acidic residues" evidence="1">
    <location>
        <begin position="282"/>
        <end position="294"/>
    </location>
</feature>
<feature type="region of interest" description="Disordered" evidence="1">
    <location>
        <begin position="456"/>
        <end position="517"/>
    </location>
</feature>
<feature type="compositionally biased region" description="Polar residues" evidence="1">
    <location>
        <begin position="271"/>
        <end position="281"/>
    </location>
</feature>
<feature type="compositionally biased region" description="Basic and acidic residues" evidence="1">
    <location>
        <begin position="482"/>
        <end position="502"/>
    </location>
</feature>
<feature type="compositionally biased region" description="Polar residues" evidence="1">
    <location>
        <begin position="456"/>
        <end position="465"/>
    </location>
</feature>
<dbReference type="EMBL" id="JAVRRJ010000001">
    <property type="protein sequence ID" value="KAK5091389.1"/>
    <property type="molecule type" value="Genomic_DNA"/>
</dbReference>
<sequence length="517" mass="58874">MHRRLNADFVFQWFKFLSLEVGARMEILRSSNKEHVGAWPWDNVVKPLSRLHRMWLTQKEVDEAFGDFVFYGFERSIPLMDVTYQADGCKACILARVGSNINTLCALKCLIKSRITLESHAKHPNRLRLLRLVDAWIELWRGRYALDEGHDRRILQDSFITGKAEELYEKREEIKLEHHRIRRAQRRNLETQHSSSREYKQYVKGLEEEEFQNTLHDAENDIIDSYAALRQSQRASILLTTDLTANKLSNHTRPAYTQERKAAKGDRLDRTPTTARGNTNPHPERPKKTPAYRESRYSVNSIRNEEQVRLGREAALAVLEAAETSPADLRSPRSAVAKDSGRNSQATVWPVRTSGDRVEIRNHTTSTNPNPNPKPREPSIHRKGLATEVDVATRRSNTSHRSGSKKSHFSHRDLNTANMSQSELEGVYRSSVDSYLNPIGPSAPSEYTYMSFDDSSTISAPSTRGATLGRKGTASSVSSLYSDDRPGDSVKNRTTGRYERPRVSSPGSQRSRSLRPF</sequence>
<feature type="region of interest" description="Disordered" evidence="1">
    <location>
        <begin position="249"/>
        <end position="294"/>
    </location>
</feature>
<evidence type="ECO:0000256" key="1">
    <source>
        <dbReference type="SAM" id="MobiDB-lite"/>
    </source>
</evidence>
<feature type="region of interest" description="Disordered" evidence="1">
    <location>
        <begin position="360"/>
        <end position="415"/>
    </location>
</feature>